<evidence type="ECO:0000256" key="1">
    <source>
        <dbReference type="SAM" id="Phobius"/>
    </source>
</evidence>
<feature type="transmembrane region" description="Helical" evidence="1">
    <location>
        <begin position="12"/>
        <end position="34"/>
    </location>
</feature>
<comment type="caution">
    <text evidence="3">The sequence shown here is derived from an EMBL/GenBank/DDBJ whole genome shotgun (WGS) entry which is preliminary data.</text>
</comment>
<dbReference type="EMBL" id="JBBWWQ010000019">
    <property type="protein sequence ID" value="KAK8918678.1"/>
    <property type="molecule type" value="Genomic_DNA"/>
</dbReference>
<feature type="domain" description="AB hydrolase-1" evidence="2">
    <location>
        <begin position="157"/>
        <end position="272"/>
    </location>
</feature>
<organism evidence="3 4">
    <name type="scientific">Platanthera zijinensis</name>
    <dbReference type="NCBI Taxonomy" id="2320716"/>
    <lineage>
        <taxon>Eukaryota</taxon>
        <taxon>Viridiplantae</taxon>
        <taxon>Streptophyta</taxon>
        <taxon>Embryophyta</taxon>
        <taxon>Tracheophyta</taxon>
        <taxon>Spermatophyta</taxon>
        <taxon>Magnoliopsida</taxon>
        <taxon>Liliopsida</taxon>
        <taxon>Asparagales</taxon>
        <taxon>Orchidaceae</taxon>
        <taxon>Orchidoideae</taxon>
        <taxon>Orchideae</taxon>
        <taxon>Orchidinae</taxon>
        <taxon>Platanthera</taxon>
    </lineage>
</organism>
<reference evidence="3 4" key="1">
    <citation type="journal article" date="2022" name="Nat. Plants">
        <title>Genomes of leafy and leafless Platanthera orchids illuminate the evolution of mycoheterotrophy.</title>
        <authorList>
            <person name="Li M.H."/>
            <person name="Liu K.W."/>
            <person name="Li Z."/>
            <person name="Lu H.C."/>
            <person name="Ye Q.L."/>
            <person name="Zhang D."/>
            <person name="Wang J.Y."/>
            <person name="Li Y.F."/>
            <person name="Zhong Z.M."/>
            <person name="Liu X."/>
            <person name="Yu X."/>
            <person name="Liu D.K."/>
            <person name="Tu X.D."/>
            <person name="Liu B."/>
            <person name="Hao Y."/>
            <person name="Liao X.Y."/>
            <person name="Jiang Y.T."/>
            <person name="Sun W.H."/>
            <person name="Chen J."/>
            <person name="Chen Y.Q."/>
            <person name="Ai Y."/>
            <person name="Zhai J.W."/>
            <person name="Wu S.S."/>
            <person name="Zhou Z."/>
            <person name="Hsiao Y.Y."/>
            <person name="Wu W.L."/>
            <person name="Chen Y.Y."/>
            <person name="Lin Y.F."/>
            <person name="Hsu J.L."/>
            <person name="Li C.Y."/>
            <person name="Wang Z.W."/>
            <person name="Zhao X."/>
            <person name="Zhong W.Y."/>
            <person name="Ma X.K."/>
            <person name="Ma L."/>
            <person name="Huang J."/>
            <person name="Chen G.Z."/>
            <person name="Huang M.Z."/>
            <person name="Huang L."/>
            <person name="Peng D.H."/>
            <person name="Luo Y.B."/>
            <person name="Zou S.Q."/>
            <person name="Chen S.P."/>
            <person name="Lan S."/>
            <person name="Tsai W.C."/>
            <person name="Van de Peer Y."/>
            <person name="Liu Z.J."/>
        </authorList>
    </citation>
    <scope>NUCLEOTIDE SEQUENCE [LARGE SCALE GENOMIC DNA]</scope>
    <source>
        <strain evidence="3">Lor287</strain>
    </source>
</reference>
<protein>
    <recommendedName>
        <fullName evidence="2">AB hydrolase-1 domain-containing protein</fullName>
    </recommendedName>
</protein>
<sequence>MGGAKEAVISAASFLVFAFLDLLDFCLCFFYMFVDSVLEDNPAPCFCRNRGAAEQGMPGVDHEGNGEISETLYERRSMFRLQAVFCSNKEEGVVTKEKEKKMCRRRPRRLPRWSDCSCETCFSLPDWAGKKPEKLYFVIKETNPAAAAQVQDLCQNVIFLHGFLSSSSFWVDSVFPNISQGSNTKVKMFAVDLLGFGRSPKPVNCSYTIRDQLEGIYTSVIKEFKLGSFHIVAHSMGCILALALAAEFPDSVKSITLVAPPYFSSLEDKASHNVLNRIAERKIWPPLLFGCSVMSWYEHLGRTICFLFCRNHSMWEGIMKLLMWKGQLPSSMLDLTKHTHQSAWHTMHNVVCGGAKVMDKYLKTLKGEDILIKIIQGSKDQVVPLECSYNMKGRFPQAELQIIHNADHTTVILDRKKDFTRDLEEIWSTSSLTHKH</sequence>
<dbReference type="PANTHER" id="PTHR43689">
    <property type="entry name" value="HYDROLASE"/>
    <property type="match status" value="1"/>
</dbReference>
<dbReference type="PANTHER" id="PTHR43689:SF14">
    <property type="entry name" value="LYSOPHOSPHOLIPASE BODYGUARD 4-RELATED"/>
    <property type="match status" value="1"/>
</dbReference>
<dbReference type="InterPro" id="IPR000073">
    <property type="entry name" value="AB_hydrolase_1"/>
</dbReference>
<accession>A0AAP0FVY5</accession>
<dbReference type="PRINTS" id="PR00111">
    <property type="entry name" value="ABHYDROLASE"/>
</dbReference>
<dbReference type="Proteomes" id="UP001418222">
    <property type="component" value="Unassembled WGS sequence"/>
</dbReference>
<dbReference type="InterPro" id="IPR029058">
    <property type="entry name" value="AB_hydrolase_fold"/>
</dbReference>
<dbReference type="Pfam" id="PF00561">
    <property type="entry name" value="Abhydrolase_1"/>
    <property type="match status" value="1"/>
</dbReference>
<gene>
    <name evidence="3" type="ORF">KSP39_PZI021618</name>
</gene>
<name>A0AAP0FVY5_9ASPA</name>
<dbReference type="AlphaFoldDB" id="A0AAP0FVY5"/>
<proteinExistence type="predicted"/>
<evidence type="ECO:0000313" key="4">
    <source>
        <dbReference type="Proteomes" id="UP001418222"/>
    </source>
</evidence>
<keyword evidence="1" id="KW-1133">Transmembrane helix</keyword>
<dbReference type="Gene3D" id="3.40.50.1820">
    <property type="entry name" value="alpha/beta hydrolase"/>
    <property type="match status" value="1"/>
</dbReference>
<keyword evidence="1" id="KW-0812">Transmembrane</keyword>
<evidence type="ECO:0000259" key="2">
    <source>
        <dbReference type="Pfam" id="PF00561"/>
    </source>
</evidence>
<keyword evidence="4" id="KW-1185">Reference proteome</keyword>
<dbReference type="SUPFAM" id="SSF53474">
    <property type="entry name" value="alpha/beta-Hydrolases"/>
    <property type="match status" value="1"/>
</dbReference>
<keyword evidence="1" id="KW-0472">Membrane</keyword>
<evidence type="ECO:0000313" key="3">
    <source>
        <dbReference type="EMBL" id="KAK8918678.1"/>
    </source>
</evidence>